<dbReference type="EMBL" id="SEOQ01000032">
    <property type="protein sequence ID" value="TFY71891.1"/>
    <property type="molecule type" value="Genomic_DNA"/>
</dbReference>
<accession>A0A4Y9ZDJ0</accession>
<evidence type="ECO:0000313" key="2">
    <source>
        <dbReference type="EMBL" id="TFY71891.1"/>
    </source>
</evidence>
<dbReference type="AlphaFoldDB" id="A0A4Y9ZDJ0"/>
<feature type="compositionally biased region" description="Low complexity" evidence="1">
    <location>
        <begin position="144"/>
        <end position="156"/>
    </location>
</feature>
<feature type="region of interest" description="Disordered" evidence="1">
    <location>
        <begin position="26"/>
        <end position="165"/>
    </location>
</feature>
<dbReference type="OrthoDB" id="10604341at2759"/>
<feature type="compositionally biased region" description="Basic and acidic residues" evidence="1">
    <location>
        <begin position="419"/>
        <end position="436"/>
    </location>
</feature>
<reference evidence="2 3" key="1">
    <citation type="submission" date="2019-02" db="EMBL/GenBank/DDBJ databases">
        <title>Genome sequencing of the rare red list fungi Dentipellis fragilis.</title>
        <authorList>
            <person name="Buettner E."/>
            <person name="Kellner H."/>
        </authorList>
    </citation>
    <scope>NUCLEOTIDE SEQUENCE [LARGE SCALE GENOMIC DNA]</scope>
    <source>
        <strain evidence="2 3">DSM 105465</strain>
    </source>
</reference>
<keyword evidence="3" id="KW-1185">Reference proteome</keyword>
<comment type="caution">
    <text evidence="2">The sequence shown here is derived from an EMBL/GenBank/DDBJ whole genome shotgun (WGS) entry which is preliminary data.</text>
</comment>
<proteinExistence type="predicted"/>
<gene>
    <name evidence="2" type="ORF">EVG20_g1105</name>
</gene>
<dbReference type="Proteomes" id="UP000298327">
    <property type="component" value="Unassembled WGS sequence"/>
</dbReference>
<feature type="compositionally biased region" description="Polar residues" evidence="1">
    <location>
        <begin position="128"/>
        <end position="143"/>
    </location>
</feature>
<name>A0A4Y9ZDJ0_9AGAM</name>
<sequence length="528" mass="58614">MHRVKNQQLAAVDTGAVPIIKLLRIERSSNKARKHGSNRSRPQGADIPPSVRRRTKAHHRLSGAERVMHNNDRRTPSSLGFEQEEDDRERSCPPDELDPRSLEGYSTDDSSAESDPALFSLERHPSRLSASQKPSSFQEDSTQSAGASGISAESSIQRSNLRRPSRAPRIFHIPPFQSQHGSGRAELDSFPTVRQSITYQTDVPAQHGTPSMHGPSRFTPMSEIEQFEVDHRGIGSHDDDRMLGSSRQPQRISFERTQGALQDPLARPPATRGHPPANAGQRRDWDGRSIGTFTGMSIGPTPYSIRHVHHSGYLAHRQPVQPSYYLAENPSNPPNVPSTYHSPLMAYHPEAAAPDMGYSIHTGRVAPATMSSRYLQPPPMAEPPQLISEPPSLTRPLSPRGWNPETVDIPSAKSIGKRRAVDSGEESAPKHAKYEAAEGPELTSDRLKNAKNELFKECQDDIIIADGKNGQKRYSPLTADLVEGATRKIRSDRDSMRKMEEEIQNLKQENSNLRRKLRSQQSQGGTIC</sequence>
<organism evidence="2 3">
    <name type="scientific">Dentipellis fragilis</name>
    <dbReference type="NCBI Taxonomy" id="205917"/>
    <lineage>
        <taxon>Eukaryota</taxon>
        <taxon>Fungi</taxon>
        <taxon>Dikarya</taxon>
        <taxon>Basidiomycota</taxon>
        <taxon>Agaricomycotina</taxon>
        <taxon>Agaricomycetes</taxon>
        <taxon>Russulales</taxon>
        <taxon>Hericiaceae</taxon>
        <taxon>Dentipellis</taxon>
    </lineage>
</organism>
<feature type="compositionally biased region" description="Polar residues" evidence="1">
    <location>
        <begin position="519"/>
        <end position="528"/>
    </location>
</feature>
<feature type="region of interest" description="Disordered" evidence="1">
    <location>
        <begin position="372"/>
        <end position="441"/>
    </location>
</feature>
<feature type="region of interest" description="Disordered" evidence="1">
    <location>
        <begin position="507"/>
        <end position="528"/>
    </location>
</feature>
<feature type="compositionally biased region" description="Basic residues" evidence="1">
    <location>
        <begin position="51"/>
        <end position="61"/>
    </location>
</feature>
<protein>
    <submittedName>
        <fullName evidence="2">Uncharacterized protein</fullName>
    </submittedName>
</protein>
<feature type="compositionally biased region" description="Basic and acidic residues" evidence="1">
    <location>
        <begin position="88"/>
        <end position="101"/>
    </location>
</feature>
<evidence type="ECO:0000313" key="3">
    <source>
        <dbReference type="Proteomes" id="UP000298327"/>
    </source>
</evidence>
<evidence type="ECO:0000256" key="1">
    <source>
        <dbReference type="SAM" id="MobiDB-lite"/>
    </source>
</evidence>
<feature type="region of interest" description="Disordered" evidence="1">
    <location>
        <begin position="263"/>
        <end position="288"/>
    </location>
</feature>
<feature type="compositionally biased region" description="Basic and acidic residues" evidence="1">
    <location>
        <begin position="62"/>
        <end position="75"/>
    </location>
</feature>